<dbReference type="EMBL" id="CAJOBH010092341">
    <property type="protein sequence ID" value="CAF4571261.1"/>
    <property type="molecule type" value="Genomic_DNA"/>
</dbReference>
<feature type="non-terminal residue" evidence="3">
    <location>
        <position position="54"/>
    </location>
</feature>
<evidence type="ECO:0000313" key="4">
    <source>
        <dbReference type="EMBL" id="CAF4620302.1"/>
    </source>
</evidence>
<name>A0A8S2YNI7_9BILA</name>
<comment type="caution">
    <text evidence="3">The sequence shown here is derived from an EMBL/GenBank/DDBJ whole genome shotgun (WGS) entry which is preliminary data.</text>
</comment>
<feature type="non-terminal residue" evidence="3">
    <location>
        <position position="1"/>
    </location>
</feature>
<dbReference type="EMBL" id="CAJOBI010195161">
    <property type="protein sequence ID" value="CAF4973943.1"/>
    <property type="molecule type" value="Genomic_DNA"/>
</dbReference>
<dbReference type="EMBL" id="CAJOBI010091975">
    <property type="protein sequence ID" value="CAF4546769.1"/>
    <property type="molecule type" value="Genomic_DNA"/>
</dbReference>
<protein>
    <submittedName>
        <fullName evidence="3">Uncharacterized protein</fullName>
    </submittedName>
</protein>
<sequence length="54" mass="6578">PSSQNVSYRYKALPPIHYQQQQQQQRRNRNTISSNKSEQLLENQRRIARFIKHI</sequence>
<evidence type="ECO:0000256" key="1">
    <source>
        <dbReference type="SAM" id="MobiDB-lite"/>
    </source>
</evidence>
<dbReference type="Proteomes" id="UP000681967">
    <property type="component" value="Unassembled WGS sequence"/>
</dbReference>
<feature type="region of interest" description="Disordered" evidence="1">
    <location>
        <begin position="1"/>
        <end position="40"/>
    </location>
</feature>
<dbReference type="EMBL" id="CAJOBH010102487">
    <property type="protein sequence ID" value="CAF4620302.1"/>
    <property type="molecule type" value="Genomic_DNA"/>
</dbReference>
<evidence type="ECO:0000313" key="5">
    <source>
        <dbReference type="EMBL" id="CAF4973943.1"/>
    </source>
</evidence>
<accession>A0A8S2YNI7</accession>
<gene>
    <name evidence="3" type="ORF">BYL167_LOCUS38919</name>
    <name evidence="4" type="ORF">BYL167_LOCUS40932</name>
    <name evidence="2" type="ORF">SMN809_LOCUS36861</name>
    <name evidence="5" type="ORF">SMN809_LOCUS55330</name>
</gene>
<reference evidence="3" key="1">
    <citation type="submission" date="2021-02" db="EMBL/GenBank/DDBJ databases">
        <authorList>
            <person name="Nowell W R."/>
        </authorList>
    </citation>
    <scope>NUCLEOTIDE SEQUENCE</scope>
</reference>
<evidence type="ECO:0000313" key="2">
    <source>
        <dbReference type="EMBL" id="CAF4546769.1"/>
    </source>
</evidence>
<evidence type="ECO:0000313" key="3">
    <source>
        <dbReference type="EMBL" id="CAF4571261.1"/>
    </source>
</evidence>
<proteinExistence type="predicted"/>
<dbReference type="AlphaFoldDB" id="A0A8S2YNI7"/>
<organism evidence="3 6">
    <name type="scientific">Rotaria magnacalcarata</name>
    <dbReference type="NCBI Taxonomy" id="392030"/>
    <lineage>
        <taxon>Eukaryota</taxon>
        <taxon>Metazoa</taxon>
        <taxon>Spiralia</taxon>
        <taxon>Gnathifera</taxon>
        <taxon>Rotifera</taxon>
        <taxon>Eurotatoria</taxon>
        <taxon>Bdelloidea</taxon>
        <taxon>Philodinida</taxon>
        <taxon>Philodinidae</taxon>
        <taxon>Rotaria</taxon>
    </lineage>
</organism>
<dbReference type="Proteomes" id="UP000676336">
    <property type="component" value="Unassembled WGS sequence"/>
</dbReference>
<feature type="compositionally biased region" description="Polar residues" evidence="1">
    <location>
        <begin position="31"/>
        <end position="40"/>
    </location>
</feature>
<evidence type="ECO:0000313" key="6">
    <source>
        <dbReference type="Proteomes" id="UP000681967"/>
    </source>
</evidence>